<name>A0A8X6NQZ8_NEPPI</name>
<keyword evidence="2" id="KW-1185">Reference proteome</keyword>
<evidence type="ECO:0000313" key="2">
    <source>
        <dbReference type="Proteomes" id="UP000887013"/>
    </source>
</evidence>
<dbReference type="EMBL" id="BMAW01106771">
    <property type="protein sequence ID" value="GFT26033.1"/>
    <property type="molecule type" value="Genomic_DNA"/>
</dbReference>
<dbReference type="AlphaFoldDB" id="A0A8X6NQZ8"/>
<comment type="caution">
    <text evidence="1">The sequence shown here is derived from an EMBL/GenBank/DDBJ whole genome shotgun (WGS) entry which is preliminary data.</text>
</comment>
<dbReference type="Proteomes" id="UP000887013">
    <property type="component" value="Unassembled WGS sequence"/>
</dbReference>
<accession>A0A8X6NQZ8</accession>
<protein>
    <submittedName>
        <fullName evidence="1">Uncharacterized protein</fullName>
    </submittedName>
</protein>
<evidence type="ECO:0000313" key="1">
    <source>
        <dbReference type="EMBL" id="GFT26033.1"/>
    </source>
</evidence>
<sequence length="167" mass="19714">MLTLPNDELIEHIRSRHGLDVSLFPRYTTPKPFKRRITLEMVRNGRVVQAAKEYIEHLLKNKEELGYLYHLMKQKLFIKFDVRFNGELAVECARHDQVVDVIDDLAQEWACRGTLMYEITRLELLYFFILLINPEINWVIVDFLLQGTKGHAHLIAARSSHRLKTKK</sequence>
<dbReference type="OrthoDB" id="6427786at2759"/>
<reference evidence="1" key="1">
    <citation type="submission" date="2020-08" db="EMBL/GenBank/DDBJ databases">
        <title>Multicomponent nature underlies the extraordinary mechanical properties of spider dragline silk.</title>
        <authorList>
            <person name="Kono N."/>
            <person name="Nakamura H."/>
            <person name="Mori M."/>
            <person name="Yoshida Y."/>
            <person name="Ohtoshi R."/>
            <person name="Malay A.D."/>
            <person name="Moran D.A.P."/>
            <person name="Tomita M."/>
            <person name="Numata K."/>
            <person name="Arakawa K."/>
        </authorList>
    </citation>
    <scope>NUCLEOTIDE SEQUENCE</scope>
</reference>
<gene>
    <name evidence="1" type="primary">AVEN_261784_1</name>
    <name evidence="1" type="ORF">NPIL_17041</name>
</gene>
<proteinExistence type="predicted"/>
<organism evidence="1 2">
    <name type="scientific">Nephila pilipes</name>
    <name type="common">Giant wood spider</name>
    <name type="synonym">Nephila maculata</name>
    <dbReference type="NCBI Taxonomy" id="299642"/>
    <lineage>
        <taxon>Eukaryota</taxon>
        <taxon>Metazoa</taxon>
        <taxon>Ecdysozoa</taxon>
        <taxon>Arthropoda</taxon>
        <taxon>Chelicerata</taxon>
        <taxon>Arachnida</taxon>
        <taxon>Araneae</taxon>
        <taxon>Araneomorphae</taxon>
        <taxon>Entelegynae</taxon>
        <taxon>Araneoidea</taxon>
        <taxon>Nephilidae</taxon>
        <taxon>Nephila</taxon>
    </lineage>
</organism>